<dbReference type="Pfam" id="PF05960">
    <property type="entry name" value="DUF885"/>
    <property type="match status" value="1"/>
</dbReference>
<accession>A0A502FUZ9</accession>
<dbReference type="RefSeq" id="WP_140850781.1">
    <property type="nucleotide sequence ID" value="NZ_RCZC01000003.1"/>
</dbReference>
<proteinExistence type="predicted"/>
<feature type="signal peptide" evidence="1">
    <location>
        <begin position="1"/>
        <end position="26"/>
    </location>
</feature>
<reference evidence="2 3" key="1">
    <citation type="journal article" date="2019" name="Environ. Microbiol.">
        <title>Species interactions and distinct microbial communities in high Arctic permafrost affected cryosols are associated with the CH4 and CO2 gas fluxes.</title>
        <authorList>
            <person name="Altshuler I."/>
            <person name="Hamel J."/>
            <person name="Turney S."/>
            <person name="Magnuson E."/>
            <person name="Levesque R."/>
            <person name="Greer C."/>
            <person name="Whyte L.G."/>
        </authorList>
    </citation>
    <scope>NUCLEOTIDE SEQUENCE [LARGE SCALE GENOMIC DNA]</scope>
    <source>
        <strain evidence="2 3">E6.1</strain>
    </source>
</reference>
<dbReference type="EMBL" id="RCZC01000003">
    <property type="protein sequence ID" value="TPG53082.1"/>
    <property type="molecule type" value="Genomic_DNA"/>
</dbReference>
<sequence>MDRRDFLWSTSAFGALALLPAAAARAAAATGAGDAALAALFDRIFAEGLQESPESATQLGLDKGANAALKQRLDDPSLANRARGLARTRRAIAALDAIDPATLSPTSKLDREVVLYSLHQREVGPARFSVGSPQRPYPITQQQGAYFGVPDFLNSRHVVASAADAEAYLDRLADFARVLDAENAVQEDAAKRGLVAPAFALDLALGQMAALRKPAPAESGLVTSLTLRTTAAKLPGEYAGRATKLVADSVYPALDRQIALVTRLRRTARSDVGLWSVPNGDALYAAALASATTTDFTPDQVHQMGLDQVAEISATLDSLLKAQGLTTGSVSARLDTLNTTPAQLYPDTPEGRAALLASLNDQVRTMQARLPTLFINPPDAPLEIRSVPVEIQDGASNGYYYRAALDGSRPAIYWINLKHISDWPKYGLPTLTHHEGVPGHHLQISIAQGAAGPLIRKTSFFNAYTEGWALYAEQLADESGVYDQDPLGRIGYYQSLLFRACRLVVDTGMHAKRWSREKAIAYMVEITGFPPPRATSEVNRYCTMPGQACSYKIGHVSWLRARAKAKTILGAKFDVREFHEILHSGAVPLVILERLAEERAHAAA</sequence>
<dbReference type="InterPro" id="IPR006311">
    <property type="entry name" value="TAT_signal"/>
</dbReference>
<dbReference type="InterPro" id="IPR010281">
    <property type="entry name" value="DUF885"/>
</dbReference>
<feature type="chain" id="PRO_5021492124" evidence="1">
    <location>
        <begin position="27"/>
        <end position="604"/>
    </location>
</feature>
<dbReference type="PANTHER" id="PTHR33361">
    <property type="entry name" value="GLR0591 PROTEIN"/>
    <property type="match status" value="1"/>
</dbReference>
<gene>
    <name evidence="2" type="ORF">EAH76_13440</name>
</gene>
<comment type="caution">
    <text evidence="2">The sequence shown here is derived from an EMBL/GenBank/DDBJ whole genome shotgun (WGS) entry which is preliminary data.</text>
</comment>
<dbReference type="Proteomes" id="UP000319931">
    <property type="component" value="Unassembled WGS sequence"/>
</dbReference>
<keyword evidence="3" id="KW-1185">Reference proteome</keyword>
<dbReference type="AlphaFoldDB" id="A0A502FUZ9"/>
<evidence type="ECO:0000313" key="2">
    <source>
        <dbReference type="EMBL" id="TPG53082.1"/>
    </source>
</evidence>
<dbReference type="PROSITE" id="PS51318">
    <property type="entry name" value="TAT"/>
    <property type="match status" value="1"/>
</dbReference>
<keyword evidence="1" id="KW-0732">Signal</keyword>
<organism evidence="2 3">
    <name type="scientific">Sphingomonas glacialis</name>
    <dbReference type="NCBI Taxonomy" id="658225"/>
    <lineage>
        <taxon>Bacteria</taxon>
        <taxon>Pseudomonadati</taxon>
        <taxon>Pseudomonadota</taxon>
        <taxon>Alphaproteobacteria</taxon>
        <taxon>Sphingomonadales</taxon>
        <taxon>Sphingomonadaceae</taxon>
        <taxon>Sphingomonas</taxon>
    </lineage>
</organism>
<protein>
    <submittedName>
        <fullName evidence="2">DUF885 family protein</fullName>
    </submittedName>
</protein>
<dbReference type="PANTHER" id="PTHR33361:SF2">
    <property type="entry name" value="DUF885 DOMAIN-CONTAINING PROTEIN"/>
    <property type="match status" value="1"/>
</dbReference>
<name>A0A502FUZ9_9SPHN</name>
<evidence type="ECO:0000256" key="1">
    <source>
        <dbReference type="SAM" id="SignalP"/>
    </source>
</evidence>
<dbReference type="OrthoDB" id="9763405at2"/>
<evidence type="ECO:0000313" key="3">
    <source>
        <dbReference type="Proteomes" id="UP000319931"/>
    </source>
</evidence>